<dbReference type="PRINTS" id="PR00109">
    <property type="entry name" value="TYRKINASE"/>
</dbReference>
<dbReference type="WBParaSite" id="TTAC_0001131301-mRNA-1">
    <property type="protein sequence ID" value="TTAC_0001131301-mRNA-1"/>
    <property type="gene ID" value="TTAC_0001131301"/>
</dbReference>
<evidence type="ECO:0000313" key="3">
    <source>
        <dbReference type="WBParaSite" id="TTAC_0001131301-mRNA-1"/>
    </source>
</evidence>
<dbReference type="PANTHER" id="PTHR24416:SF611">
    <property type="entry name" value="TYROSINE-PROTEIN KINASE TRANSMEMBRANE RECEPTOR ROR"/>
    <property type="match status" value="1"/>
</dbReference>
<feature type="region of interest" description="Disordered" evidence="1">
    <location>
        <begin position="1"/>
        <end position="55"/>
    </location>
</feature>
<dbReference type="STRING" id="6205.A0A0R3XCN6"/>
<evidence type="ECO:0000256" key="1">
    <source>
        <dbReference type="SAM" id="MobiDB-lite"/>
    </source>
</evidence>
<dbReference type="GO" id="GO:0004714">
    <property type="term" value="F:transmembrane receptor protein tyrosine kinase activity"/>
    <property type="evidence" value="ECO:0007669"/>
    <property type="project" value="TreeGrafter"/>
</dbReference>
<dbReference type="InterPro" id="IPR000719">
    <property type="entry name" value="Prot_kinase_dom"/>
</dbReference>
<reference evidence="3" key="1">
    <citation type="submission" date="2017-02" db="UniProtKB">
        <authorList>
            <consortium name="WormBaseParasite"/>
        </authorList>
    </citation>
    <scope>IDENTIFICATION</scope>
</reference>
<dbReference type="GO" id="GO:0005524">
    <property type="term" value="F:ATP binding"/>
    <property type="evidence" value="ECO:0007669"/>
    <property type="project" value="InterPro"/>
</dbReference>
<dbReference type="InterPro" id="IPR050122">
    <property type="entry name" value="RTK"/>
</dbReference>
<proteinExistence type="predicted"/>
<dbReference type="SMART" id="SM00219">
    <property type="entry name" value="TyrKc"/>
    <property type="match status" value="1"/>
</dbReference>
<name>A0A0R3XCN6_HYDTA</name>
<protein>
    <submittedName>
        <fullName evidence="3">Protein kinase domain-containing protein</fullName>
    </submittedName>
</protein>
<dbReference type="InterPro" id="IPR001245">
    <property type="entry name" value="Ser-Thr/Tyr_kinase_cat_dom"/>
</dbReference>
<sequence length="235" mass="26864">LGNNEEGTKKKEKEKEKGKKIGEERKAEAKEKQEETEKGEKEEEEKEEEEEARKRVPHVEMRRFVAQIASGMCALEAKHIQHRDLAARNILLTHDRQIKIGDFGLSRADGSHFTCGRISTRWTAPEVLESEANFTLRSDVWSFGVVVWEIYSLGSLPYSEVPNQELLTYLRSGRRLDPPCDTPKRMVSLMDECWQMSASLRPSFAEIDSYMHGFPLHTPPLISPLLPAKHVSSVF</sequence>
<dbReference type="PANTHER" id="PTHR24416">
    <property type="entry name" value="TYROSINE-PROTEIN KINASE RECEPTOR"/>
    <property type="match status" value="1"/>
</dbReference>
<feature type="domain" description="Protein kinase" evidence="2">
    <location>
        <begin position="1"/>
        <end position="215"/>
    </location>
</feature>
<dbReference type="PROSITE" id="PS00109">
    <property type="entry name" value="PROTEIN_KINASE_TYR"/>
    <property type="match status" value="1"/>
</dbReference>
<dbReference type="InterPro" id="IPR020635">
    <property type="entry name" value="Tyr_kinase_cat_dom"/>
</dbReference>
<dbReference type="Gene3D" id="1.10.510.10">
    <property type="entry name" value="Transferase(Phosphotransferase) domain 1"/>
    <property type="match status" value="1"/>
</dbReference>
<dbReference type="PROSITE" id="PS50011">
    <property type="entry name" value="PROTEIN_KINASE_DOM"/>
    <property type="match status" value="1"/>
</dbReference>
<dbReference type="GO" id="GO:0043235">
    <property type="term" value="C:receptor complex"/>
    <property type="evidence" value="ECO:0007669"/>
    <property type="project" value="TreeGrafter"/>
</dbReference>
<dbReference type="GO" id="GO:0005886">
    <property type="term" value="C:plasma membrane"/>
    <property type="evidence" value="ECO:0007669"/>
    <property type="project" value="TreeGrafter"/>
</dbReference>
<dbReference type="AlphaFoldDB" id="A0A0R3XCN6"/>
<dbReference type="Pfam" id="PF07714">
    <property type="entry name" value="PK_Tyr_Ser-Thr"/>
    <property type="match status" value="1"/>
</dbReference>
<accession>A0A0R3XCN6</accession>
<dbReference type="SUPFAM" id="SSF56112">
    <property type="entry name" value="Protein kinase-like (PK-like)"/>
    <property type="match status" value="1"/>
</dbReference>
<dbReference type="InterPro" id="IPR008266">
    <property type="entry name" value="Tyr_kinase_AS"/>
</dbReference>
<evidence type="ECO:0000259" key="2">
    <source>
        <dbReference type="PROSITE" id="PS50011"/>
    </source>
</evidence>
<feature type="compositionally biased region" description="Basic and acidic residues" evidence="1">
    <location>
        <begin position="1"/>
        <end position="41"/>
    </location>
</feature>
<organism evidence="3">
    <name type="scientific">Hydatigena taeniaeformis</name>
    <name type="common">Feline tapeworm</name>
    <name type="synonym">Taenia taeniaeformis</name>
    <dbReference type="NCBI Taxonomy" id="6205"/>
    <lineage>
        <taxon>Eukaryota</taxon>
        <taxon>Metazoa</taxon>
        <taxon>Spiralia</taxon>
        <taxon>Lophotrochozoa</taxon>
        <taxon>Platyhelminthes</taxon>
        <taxon>Cestoda</taxon>
        <taxon>Eucestoda</taxon>
        <taxon>Cyclophyllidea</taxon>
        <taxon>Taeniidae</taxon>
        <taxon>Hydatigera</taxon>
    </lineage>
</organism>
<dbReference type="GO" id="GO:0007169">
    <property type="term" value="P:cell surface receptor protein tyrosine kinase signaling pathway"/>
    <property type="evidence" value="ECO:0007669"/>
    <property type="project" value="TreeGrafter"/>
</dbReference>
<dbReference type="InterPro" id="IPR011009">
    <property type="entry name" value="Kinase-like_dom_sf"/>
</dbReference>